<comment type="caution">
    <text evidence="1">The sequence shown here is derived from an EMBL/GenBank/DDBJ whole genome shotgun (WGS) entry which is preliminary data.</text>
</comment>
<evidence type="ECO:0000313" key="2">
    <source>
        <dbReference type="Proteomes" id="UP000053904"/>
    </source>
</evidence>
<gene>
    <name evidence="1" type="ORF">XD93_0280</name>
</gene>
<evidence type="ECO:0000313" key="1">
    <source>
        <dbReference type="EMBL" id="KUK77511.1"/>
    </source>
</evidence>
<dbReference type="AlphaFoldDB" id="A0A101HIJ6"/>
<dbReference type="EMBL" id="LGGO01000026">
    <property type="protein sequence ID" value="KUK77511.1"/>
    <property type="molecule type" value="Genomic_DNA"/>
</dbReference>
<protein>
    <submittedName>
        <fullName evidence="1">Putative T4-like proximal tail fiber</fullName>
    </submittedName>
</protein>
<name>A0A101HIJ6_9BACT</name>
<reference evidence="2" key="1">
    <citation type="journal article" date="2015" name="MBio">
        <title>Genome-Resolved Metagenomic Analysis Reveals Roles for Candidate Phyla and Other Microbial Community Members in Biogeochemical Transformations in Oil Reservoirs.</title>
        <authorList>
            <person name="Hu P."/>
            <person name="Tom L."/>
            <person name="Singh A."/>
            <person name="Thomas B.C."/>
            <person name="Baker B.J."/>
            <person name="Piceno Y.M."/>
            <person name="Andersen G.L."/>
            <person name="Banfield J.F."/>
        </authorList>
    </citation>
    <scope>NUCLEOTIDE SEQUENCE [LARGE SCALE GENOMIC DNA]</scope>
</reference>
<proteinExistence type="predicted"/>
<accession>A0A101HIJ6</accession>
<dbReference type="Proteomes" id="UP000053904">
    <property type="component" value="Unassembled WGS sequence"/>
</dbReference>
<feature type="non-terminal residue" evidence="1">
    <location>
        <position position="1"/>
    </location>
</feature>
<organism evidence="1 2">
    <name type="scientific">candidate division WS6 bacterium 34_10</name>
    <dbReference type="NCBI Taxonomy" id="1641389"/>
    <lineage>
        <taxon>Bacteria</taxon>
        <taxon>Candidatus Dojkabacteria</taxon>
    </lineage>
</organism>
<sequence>TDDQLEFSNDGTNWIALGDKTKSITLSAEYAGAVMSADGTNNTGFMTSDAEGTTYDSMNYYEWYSSETTLQDYDVRVRFTLPSDFASWGTNAFTFNYATEANSSTNNKVDFYVYEEGTGTVDGSSVGKYSATAGVWTTTSVAGSSLTDCNVAGETCVVIMRMYSANDSYVRVGDIDINYNREL</sequence>